<dbReference type="OrthoDB" id="9966983at2"/>
<protein>
    <submittedName>
        <fullName evidence="1">Uncharacterized protein</fullName>
    </submittedName>
</protein>
<reference evidence="2" key="1">
    <citation type="submission" date="2016-09" db="EMBL/GenBank/DDBJ databases">
        <authorList>
            <person name="Wan X."/>
            <person name="Hou S."/>
        </authorList>
    </citation>
    <scope>NUCLEOTIDE SEQUENCE [LARGE SCALE GENOMIC DNA]</scope>
    <source>
        <strain evidence="2">KH87</strain>
    </source>
</reference>
<comment type="caution">
    <text evidence="1">The sequence shown here is derived from an EMBL/GenBank/DDBJ whole genome shotgun (WGS) entry which is preliminary data.</text>
</comment>
<name>A0A1E7Q253_9GAMM</name>
<gene>
    <name evidence="1" type="ORF">BI198_00455</name>
</gene>
<evidence type="ECO:0000313" key="1">
    <source>
        <dbReference type="EMBL" id="OEY68206.1"/>
    </source>
</evidence>
<keyword evidence="2" id="KW-1185">Reference proteome</keyword>
<dbReference type="EMBL" id="MKEK01000001">
    <property type="protein sequence ID" value="OEY68206.1"/>
    <property type="molecule type" value="Genomic_DNA"/>
</dbReference>
<sequence length="150" mass="16165">MITTGINLLKVLSRVTKPLIIGAVLVGCKPVTEIISTPQAQSQVSAEQLVELERGIRDLISSPIAQDIASCKIVTLNTNDCQQTATHLLYSIENTNEPVLLALVEKYNKALESKTAESTTESGTLSCVVSQKPSVILQKDLCIPVQFATE</sequence>
<evidence type="ECO:0000313" key="2">
    <source>
        <dbReference type="Proteomes" id="UP000242258"/>
    </source>
</evidence>
<proteinExistence type="predicted"/>
<accession>A0A1E7Q253</accession>
<organism evidence="1 2">
    <name type="scientific">Rheinheimera salexigens</name>
    <dbReference type="NCBI Taxonomy" id="1628148"/>
    <lineage>
        <taxon>Bacteria</taxon>
        <taxon>Pseudomonadati</taxon>
        <taxon>Pseudomonadota</taxon>
        <taxon>Gammaproteobacteria</taxon>
        <taxon>Chromatiales</taxon>
        <taxon>Chromatiaceae</taxon>
        <taxon>Rheinheimera</taxon>
    </lineage>
</organism>
<dbReference type="RefSeq" id="WP_070047773.1">
    <property type="nucleotide sequence ID" value="NZ_CBCSDO010000011.1"/>
</dbReference>
<dbReference type="Proteomes" id="UP000242258">
    <property type="component" value="Unassembled WGS sequence"/>
</dbReference>
<dbReference type="AlphaFoldDB" id="A0A1E7Q253"/>